<evidence type="ECO:0000313" key="2">
    <source>
        <dbReference type="EMBL" id="CAE8695247.1"/>
    </source>
</evidence>
<sequence length="205" mass="23138">KARHRELERSTMTAVMDVQGSGEQSEKGLRDDMLAVQTELRAVHAELGKAHRSHREKCSGTLAEMSRQQEEWTSKAQRRFDELEGLTAQSRLISVLTEHVDGLVRGVTAQELQAFQRETVDSVEWKLERCVQWLHGANVKLGLNPHGTMFSTDRFREVLFDEGQQQFSPSEPRSLSAAPLCREPVSSRRSSSARARERGRGRLAG</sequence>
<comment type="caution">
    <text evidence="2">The sequence shown here is derived from an EMBL/GenBank/DDBJ whole genome shotgun (WGS) entry which is preliminary data.</text>
</comment>
<name>A0A813KC59_POLGL</name>
<evidence type="ECO:0000313" key="3">
    <source>
        <dbReference type="Proteomes" id="UP000626109"/>
    </source>
</evidence>
<reference evidence="2" key="1">
    <citation type="submission" date="2021-02" db="EMBL/GenBank/DDBJ databases">
        <authorList>
            <person name="Dougan E. K."/>
            <person name="Rhodes N."/>
            <person name="Thang M."/>
            <person name="Chan C."/>
        </authorList>
    </citation>
    <scope>NUCLEOTIDE SEQUENCE</scope>
</reference>
<feature type="non-terminal residue" evidence="2">
    <location>
        <position position="1"/>
    </location>
</feature>
<feature type="compositionally biased region" description="Basic and acidic residues" evidence="1">
    <location>
        <begin position="194"/>
        <end position="205"/>
    </location>
</feature>
<feature type="region of interest" description="Disordered" evidence="1">
    <location>
        <begin position="166"/>
        <end position="205"/>
    </location>
</feature>
<protein>
    <submittedName>
        <fullName evidence="2">Uncharacterized protein</fullName>
    </submittedName>
</protein>
<proteinExistence type="predicted"/>
<accession>A0A813KC59</accession>
<gene>
    <name evidence="2" type="ORF">PGLA2088_LOCUS29249</name>
</gene>
<dbReference type="EMBL" id="CAJNNW010028224">
    <property type="protein sequence ID" value="CAE8695247.1"/>
    <property type="molecule type" value="Genomic_DNA"/>
</dbReference>
<organism evidence="2 3">
    <name type="scientific">Polarella glacialis</name>
    <name type="common">Dinoflagellate</name>
    <dbReference type="NCBI Taxonomy" id="89957"/>
    <lineage>
        <taxon>Eukaryota</taxon>
        <taxon>Sar</taxon>
        <taxon>Alveolata</taxon>
        <taxon>Dinophyceae</taxon>
        <taxon>Suessiales</taxon>
        <taxon>Suessiaceae</taxon>
        <taxon>Polarella</taxon>
    </lineage>
</organism>
<dbReference type="AlphaFoldDB" id="A0A813KC59"/>
<evidence type="ECO:0000256" key="1">
    <source>
        <dbReference type="SAM" id="MobiDB-lite"/>
    </source>
</evidence>
<dbReference type="Proteomes" id="UP000626109">
    <property type="component" value="Unassembled WGS sequence"/>
</dbReference>